<evidence type="ECO:0000313" key="6">
    <source>
        <dbReference type="EMBL" id="LAC25429.1"/>
    </source>
</evidence>
<dbReference type="CDD" id="cd00200">
    <property type="entry name" value="WD40"/>
    <property type="match status" value="1"/>
</dbReference>
<dbReference type="PRINTS" id="PR00319">
    <property type="entry name" value="GPROTEINB"/>
</dbReference>
<feature type="repeat" description="WD" evidence="5">
    <location>
        <begin position="151"/>
        <end position="191"/>
    </location>
</feature>
<dbReference type="PROSITE" id="PS50082">
    <property type="entry name" value="WD_REPEATS_2"/>
    <property type="match status" value="5"/>
</dbReference>
<dbReference type="Pfam" id="PF25391">
    <property type="entry name" value="WD40_Gbeta"/>
    <property type="match status" value="1"/>
</dbReference>
<dbReference type="EMBL" id="IACT01006295">
    <property type="protein sequence ID" value="LAC25429.1"/>
    <property type="molecule type" value="mRNA"/>
</dbReference>
<dbReference type="PIRSF" id="PIRSF002394">
    <property type="entry name" value="GN-bd_beta"/>
    <property type="match status" value="1"/>
</dbReference>
<keyword evidence="2 5" id="KW-0853">WD repeat</keyword>
<dbReference type="PROSITE" id="PS50294">
    <property type="entry name" value="WD_REPEATS_REGION"/>
    <property type="match status" value="1"/>
</dbReference>
<dbReference type="InterPro" id="IPR036322">
    <property type="entry name" value="WD40_repeat_dom_sf"/>
</dbReference>
<feature type="repeat" description="WD" evidence="5">
    <location>
        <begin position="234"/>
        <end position="275"/>
    </location>
</feature>
<dbReference type="InterPro" id="IPR016346">
    <property type="entry name" value="G-protein_beta_1-5"/>
</dbReference>
<organism evidence="6">
    <name type="scientific">Hirondellea gigas</name>
    <dbReference type="NCBI Taxonomy" id="1518452"/>
    <lineage>
        <taxon>Eukaryota</taxon>
        <taxon>Metazoa</taxon>
        <taxon>Ecdysozoa</taxon>
        <taxon>Arthropoda</taxon>
        <taxon>Crustacea</taxon>
        <taxon>Multicrustacea</taxon>
        <taxon>Malacostraca</taxon>
        <taxon>Eumalacostraca</taxon>
        <taxon>Peracarida</taxon>
        <taxon>Amphipoda</taxon>
        <taxon>Amphilochidea</taxon>
        <taxon>Lysianassida</taxon>
        <taxon>Lysianassidira</taxon>
        <taxon>Lysianassoidea</taxon>
        <taxon>Lysianassidae</taxon>
        <taxon>Hirondellea</taxon>
    </lineage>
</organism>
<comment type="similarity">
    <text evidence="1">Belongs to the WD repeat G protein beta family.</text>
</comment>
<dbReference type="AlphaFoldDB" id="A0A6A7G4V2"/>
<evidence type="ECO:0000256" key="3">
    <source>
        <dbReference type="ARBA" id="ARBA00022737"/>
    </source>
</evidence>
<feature type="repeat" description="WD" evidence="5">
    <location>
        <begin position="320"/>
        <end position="352"/>
    </location>
</feature>
<dbReference type="PANTHER" id="PTHR19850">
    <property type="entry name" value="GUANINE NUCLEOTIDE-BINDING PROTEIN BETA G PROTEIN BETA"/>
    <property type="match status" value="1"/>
</dbReference>
<sequence length="352" mass="38287">MEKRAEYEAFQATKKECDDLRNKIERLRGGEDVNHLSRMANGQTSSLSLKQRRVLKGHFGKIYACHWSAKDSVHLVSASQDGKLIIWNGITTNKVEAIPLRSSWVMTCAYSPSGKFVACGGLDNLCSVYPLTSATGMPAADSAQTPPSAELASHEGYLSCCRFIADDEILTSSGDSTCILWDVETKNPKVIFDSHAGDVMSVSLGEHGNVFVSGSCDSTAKVFEPRVPRCVATFAGHESDVNSVQMFADGNGFSSGSDDSSCRFFDMRSYRQLQAYYDDKILCGITSVAFSKSGKYLFAGYDDYTCIAWNTVSATQAQVLSAHENRVSCIGVNESGKALCTGSWDTLLMIFA</sequence>
<evidence type="ECO:0000256" key="5">
    <source>
        <dbReference type="PROSITE-ProRule" id="PRU00221"/>
    </source>
</evidence>
<keyword evidence="3" id="KW-0677">Repeat</keyword>
<dbReference type="GO" id="GO:0007165">
    <property type="term" value="P:signal transduction"/>
    <property type="evidence" value="ECO:0007669"/>
    <property type="project" value="UniProtKB-KW"/>
</dbReference>
<dbReference type="SUPFAM" id="SSF50978">
    <property type="entry name" value="WD40 repeat-like"/>
    <property type="match status" value="1"/>
</dbReference>
<dbReference type="InterPro" id="IPR001632">
    <property type="entry name" value="WD40_G-protein_beta-like"/>
</dbReference>
<feature type="repeat" description="WD" evidence="5">
    <location>
        <begin position="55"/>
        <end position="88"/>
    </location>
</feature>
<evidence type="ECO:0000256" key="2">
    <source>
        <dbReference type="ARBA" id="ARBA00022574"/>
    </source>
</evidence>
<proteinExistence type="evidence at transcript level"/>
<dbReference type="PROSITE" id="PS00678">
    <property type="entry name" value="WD_REPEATS_1"/>
    <property type="match status" value="1"/>
</dbReference>
<feature type="repeat" description="WD" evidence="5">
    <location>
        <begin position="192"/>
        <end position="233"/>
    </location>
</feature>
<dbReference type="InterPro" id="IPR015943">
    <property type="entry name" value="WD40/YVTN_repeat-like_dom_sf"/>
</dbReference>
<protein>
    <submittedName>
        <fullName evidence="6">Guanine nucleotide-binding protein subunit beta</fullName>
    </submittedName>
</protein>
<dbReference type="InterPro" id="IPR001680">
    <property type="entry name" value="WD40_rpt"/>
</dbReference>
<accession>A0A6A7G4V2</accession>
<dbReference type="Gene3D" id="2.130.10.10">
    <property type="entry name" value="YVTN repeat-like/Quinoprotein amine dehydrogenase"/>
    <property type="match status" value="1"/>
</dbReference>
<dbReference type="InterPro" id="IPR019775">
    <property type="entry name" value="WD40_repeat_CS"/>
</dbReference>
<reference evidence="6" key="1">
    <citation type="submission" date="2017-11" db="EMBL/GenBank/DDBJ databases">
        <title>The sensing device of the deep-sea amphipod.</title>
        <authorList>
            <person name="Kobayashi H."/>
            <person name="Nagahama T."/>
            <person name="Arai W."/>
            <person name="Sasagawa Y."/>
            <person name="Umeda M."/>
            <person name="Hayashi T."/>
            <person name="Nikaido I."/>
            <person name="Watanabe H."/>
            <person name="Oguri K."/>
            <person name="Kitazato H."/>
            <person name="Fujioka K."/>
            <person name="Kido Y."/>
            <person name="Takami H."/>
        </authorList>
    </citation>
    <scope>NUCLEOTIDE SEQUENCE</scope>
    <source>
        <tissue evidence="6">Whole body</tissue>
    </source>
</reference>
<evidence type="ECO:0000256" key="4">
    <source>
        <dbReference type="ARBA" id="ARBA00023224"/>
    </source>
</evidence>
<evidence type="ECO:0000256" key="1">
    <source>
        <dbReference type="ARBA" id="ARBA00009768"/>
    </source>
</evidence>
<dbReference type="SMART" id="SM00320">
    <property type="entry name" value="WD40"/>
    <property type="match status" value="7"/>
</dbReference>
<keyword evidence="4" id="KW-0807">Transducer</keyword>
<name>A0A6A7G4V2_9CRUS</name>